<keyword evidence="3" id="KW-0378">Hydrolase</keyword>
<proteinExistence type="predicted"/>
<keyword evidence="5" id="KW-0119">Carbohydrate metabolism</keyword>
<evidence type="ECO:0000313" key="6">
    <source>
        <dbReference type="EMBL" id="SFQ27022.1"/>
    </source>
</evidence>
<dbReference type="CDD" id="cd10803">
    <property type="entry name" value="YdjC_EF3048_like"/>
    <property type="match status" value="1"/>
</dbReference>
<dbReference type="GO" id="GO:0046872">
    <property type="term" value="F:metal ion binding"/>
    <property type="evidence" value="ECO:0007669"/>
    <property type="project" value="UniProtKB-KW"/>
</dbReference>
<dbReference type="SUPFAM" id="SSF88713">
    <property type="entry name" value="Glycoside hydrolase/deacetylase"/>
    <property type="match status" value="1"/>
</dbReference>
<dbReference type="GO" id="GO:0016811">
    <property type="term" value="F:hydrolase activity, acting on carbon-nitrogen (but not peptide) bonds, in linear amides"/>
    <property type="evidence" value="ECO:0007669"/>
    <property type="project" value="InterPro"/>
</dbReference>
<dbReference type="InterPro" id="IPR006879">
    <property type="entry name" value="YdjC-like"/>
</dbReference>
<evidence type="ECO:0000313" key="7">
    <source>
        <dbReference type="Proteomes" id="UP000199136"/>
    </source>
</evidence>
<dbReference type="STRING" id="82801.SAMN04488506_1190"/>
<reference evidence="6 7" key="1">
    <citation type="submission" date="2016-10" db="EMBL/GenBank/DDBJ databases">
        <authorList>
            <person name="de Groot N.N."/>
        </authorList>
    </citation>
    <scope>NUCLEOTIDE SEQUENCE [LARGE SCALE GENOMIC DNA]</scope>
    <source>
        <strain evidence="6 7">DSM 20581</strain>
    </source>
</reference>
<evidence type="ECO:0000256" key="1">
    <source>
        <dbReference type="ARBA" id="ARBA00001946"/>
    </source>
</evidence>
<evidence type="ECO:0000256" key="4">
    <source>
        <dbReference type="ARBA" id="ARBA00022842"/>
    </source>
</evidence>
<name>A0A1I5X4S9_9LACT</name>
<dbReference type="GO" id="GO:0000272">
    <property type="term" value="P:polysaccharide catabolic process"/>
    <property type="evidence" value="ECO:0007669"/>
    <property type="project" value="InterPro"/>
</dbReference>
<dbReference type="PANTHER" id="PTHR31609">
    <property type="entry name" value="YDJC DEACETYLASE FAMILY MEMBER"/>
    <property type="match status" value="1"/>
</dbReference>
<evidence type="ECO:0008006" key="8">
    <source>
        <dbReference type="Google" id="ProtNLM"/>
    </source>
</evidence>
<dbReference type="GO" id="GO:0019213">
    <property type="term" value="F:deacetylase activity"/>
    <property type="evidence" value="ECO:0007669"/>
    <property type="project" value="TreeGrafter"/>
</dbReference>
<comment type="cofactor">
    <cofactor evidence="1">
        <name>Mg(2+)</name>
        <dbReference type="ChEBI" id="CHEBI:18420"/>
    </cofactor>
</comment>
<organism evidence="6 7">
    <name type="scientific">Desemzia incerta</name>
    <dbReference type="NCBI Taxonomy" id="82801"/>
    <lineage>
        <taxon>Bacteria</taxon>
        <taxon>Bacillati</taxon>
        <taxon>Bacillota</taxon>
        <taxon>Bacilli</taxon>
        <taxon>Lactobacillales</taxon>
        <taxon>Carnobacteriaceae</taxon>
        <taxon>Desemzia</taxon>
    </lineage>
</organism>
<keyword evidence="2" id="KW-0479">Metal-binding</keyword>
<dbReference type="OrthoDB" id="9774177at2"/>
<keyword evidence="4" id="KW-0460">Magnesium</keyword>
<dbReference type="NCBIfam" id="NF002559">
    <property type="entry name" value="PRK02134.1"/>
    <property type="match status" value="1"/>
</dbReference>
<dbReference type="AlphaFoldDB" id="A0A1I5X4S9"/>
<dbReference type="Proteomes" id="UP000199136">
    <property type="component" value="Unassembled WGS sequence"/>
</dbReference>
<dbReference type="InterPro" id="IPR022948">
    <property type="entry name" value="COD_ChbG_bac"/>
</dbReference>
<evidence type="ECO:0000256" key="5">
    <source>
        <dbReference type="ARBA" id="ARBA00023277"/>
    </source>
</evidence>
<dbReference type="PANTHER" id="PTHR31609:SF1">
    <property type="entry name" value="CARBOHYDRATE DEACETYLASE"/>
    <property type="match status" value="1"/>
</dbReference>
<dbReference type="Gene3D" id="3.20.20.370">
    <property type="entry name" value="Glycoside hydrolase/deacetylase"/>
    <property type="match status" value="1"/>
</dbReference>
<keyword evidence="7" id="KW-1185">Reference proteome</keyword>
<dbReference type="RefSeq" id="WP_092480246.1">
    <property type="nucleotide sequence ID" value="NZ_FOXW01000004.1"/>
</dbReference>
<evidence type="ECO:0000256" key="3">
    <source>
        <dbReference type="ARBA" id="ARBA00022801"/>
    </source>
</evidence>
<dbReference type="EMBL" id="FOXW01000004">
    <property type="protein sequence ID" value="SFQ27022.1"/>
    <property type="molecule type" value="Genomic_DNA"/>
</dbReference>
<protein>
    <recommendedName>
        <fullName evidence="8">Carbohydrate deacetylase</fullName>
    </recommendedName>
</protein>
<gene>
    <name evidence="6" type="ORF">SAMN04488506_1190</name>
</gene>
<dbReference type="Pfam" id="PF04794">
    <property type="entry name" value="YdjC"/>
    <property type="match status" value="1"/>
</dbReference>
<sequence>MKKLIINADDFGYCKGVNYGIIEAHIDGVLTSTTMMANMPGFDHAVELHHQYPNLGIGVHLNLTTGSPVLNHLKTIVDTEGNFRNQAYYKGSFIINQKEIYDEWKAQIEKILAAGIQPTHLDAHHHANLFGDFNRIYLRLADEYNLPVRNNFKNQDPTRKTTEGFVYTMETALQSEDTLNELFEMHDSVEIMCHPAFLDKFLLASSSYTYPRTEELDLLTHPTTKELFRSQSLFELATFKQL</sequence>
<accession>A0A1I5X4S9</accession>
<evidence type="ECO:0000256" key="2">
    <source>
        <dbReference type="ARBA" id="ARBA00022723"/>
    </source>
</evidence>
<dbReference type="InterPro" id="IPR011330">
    <property type="entry name" value="Glyco_hydro/deAcase_b/a-brl"/>
</dbReference>